<dbReference type="Proteomes" id="UP000018458">
    <property type="component" value="Unassembled WGS sequence"/>
</dbReference>
<organism evidence="1 2">
    <name type="scientific">Succinatimonas hippei (strain DSM 22608 / JCM 16073 / KCTC 15190 / YIT 12066)</name>
    <dbReference type="NCBI Taxonomy" id="762983"/>
    <lineage>
        <taxon>Bacteria</taxon>
        <taxon>Pseudomonadati</taxon>
        <taxon>Pseudomonadota</taxon>
        <taxon>Gammaproteobacteria</taxon>
        <taxon>Aeromonadales</taxon>
        <taxon>Succinivibrionaceae</taxon>
        <taxon>Succinatimonas</taxon>
    </lineage>
</organism>
<comment type="caution">
    <text evidence="1">The sequence shown here is derived from an EMBL/GenBank/DDBJ whole genome shotgun (WGS) entry which is preliminary data.</text>
</comment>
<sequence>MKLRHILIPFCLANITANQLYNAARVSCHPKTRKILPDILGELEKLKPYIINVPLFFNKQYLLP</sequence>
<reference evidence="1 2" key="1">
    <citation type="submission" date="2011-01" db="EMBL/GenBank/DDBJ databases">
        <authorList>
            <person name="Weinstock G."/>
            <person name="Sodergren E."/>
            <person name="Clifton S."/>
            <person name="Fulton L."/>
            <person name="Fulton B."/>
            <person name="Courtney L."/>
            <person name="Fronick C."/>
            <person name="Harrison M."/>
            <person name="Strong C."/>
            <person name="Farmer C."/>
            <person name="Delahaunty K."/>
            <person name="Markovic C."/>
            <person name="Hall O."/>
            <person name="Minx P."/>
            <person name="Tomlinson C."/>
            <person name="Mitreva M."/>
            <person name="Hou S."/>
            <person name="Chen J."/>
            <person name="Wollam A."/>
            <person name="Pepin K.H."/>
            <person name="Johnson M."/>
            <person name="Bhonagiri V."/>
            <person name="Zhang X."/>
            <person name="Suruliraj S."/>
            <person name="Warren W."/>
            <person name="Chinwalla A."/>
            <person name="Mardis E.R."/>
            <person name="Wilson R.K."/>
        </authorList>
    </citation>
    <scope>NUCLEOTIDE SEQUENCE [LARGE SCALE GENOMIC DNA]</scope>
    <source>
        <strain evidence="2">DSM 22608 / JCM 16073 / KCTC 15190 / YIT 12066</strain>
    </source>
</reference>
<dbReference type="HOGENOM" id="CLU_2866119_0_0_6"/>
<dbReference type="STRING" id="762983.HMPREF9444_00847"/>
<gene>
    <name evidence="1" type="ORF">HMPREF9444_00847</name>
</gene>
<name>E8LJG8_SUCHY</name>
<dbReference type="EMBL" id="AEVO01000042">
    <property type="protein sequence ID" value="EFY07266.1"/>
    <property type="molecule type" value="Genomic_DNA"/>
</dbReference>
<keyword evidence="2" id="KW-1185">Reference proteome</keyword>
<proteinExistence type="predicted"/>
<accession>E8LJG8</accession>
<protein>
    <submittedName>
        <fullName evidence="1">Uncharacterized protein</fullName>
    </submittedName>
</protein>
<evidence type="ECO:0000313" key="2">
    <source>
        <dbReference type="Proteomes" id="UP000018458"/>
    </source>
</evidence>
<evidence type="ECO:0000313" key="1">
    <source>
        <dbReference type="EMBL" id="EFY07266.1"/>
    </source>
</evidence>
<dbReference type="AlphaFoldDB" id="E8LJG8"/>